<reference evidence="6" key="1">
    <citation type="submission" date="2021-07" db="EMBL/GenBank/DDBJ databases">
        <title>Elsinoe batatas strain:CRI-CJ2 Genome sequencing and assembly.</title>
        <authorList>
            <person name="Huang L."/>
        </authorList>
    </citation>
    <scope>NUCLEOTIDE SEQUENCE</scope>
    <source>
        <strain evidence="6">CRI-CJ2</strain>
    </source>
</reference>
<protein>
    <recommendedName>
        <fullName evidence="5">RING-type domain-containing protein</fullName>
    </recommendedName>
</protein>
<dbReference type="InterPro" id="IPR001841">
    <property type="entry name" value="Znf_RING"/>
</dbReference>
<keyword evidence="3" id="KW-0862">Zinc</keyword>
<dbReference type="PANTHER" id="PTHR45969">
    <property type="entry name" value="RING ZINC FINGER PROTEIN-RELATED"/>
    <property type="match status" value="1"/>
</dbReference>
<evidence type="ECO:0000256" key="4">
    <source>
        <dbReference type="SAM" id="Phobius"/>
    </source>
</evidence>
<dbReference type="PANTHER" id="PTHR45969:SF69">
    <property type="entry name" value="FINGER DOMAIN PROTEIN, PUTATIVE (AFU_ORTHOLOGUE AFUA_3G12190)-RELATED"/>
    <property type="match status" value="1"/>
</dbReference>
<dbReference type="InterPro" id="IPR013083">
    <property type="entry name" value="Znf_RING/FYVE/PHD"/>
</dbReference>
<dbReference type="AlphaFoldDB" id="A0A8K0KXX5"/>
<dbReference type="GO" id="GO:0008270">
    <property type="term" value="F:zinc ion binding"/>
    <property type="evidence" value="ECO:0007669"/>
    <property type="project" value="UniProtKB-KW"/>
</dbReference>
<keyword evidence="4" id="KW-1133">Transmembrane helix</keyword>
<organism evidence="6 7">
    <name type="scientific">Elsinoe batatas</name>
    <dbReference type="NCBI Taxonomy" id="2601811"/>
    <lineage>
        <taxon>Eukaryota</taxon>
        <taxon>Fungi</taxon>
        <taxon>Dikarya</taxon>
        <taxon>Ascomycota</taxon>
        <taxon>Pezizomycotina</taxon>
        <taxon>Dothideomycetes</taxon>
        <taxon>Dothideomycetidae</taxon>
        <taxon>Myriangiales</taxon>
        <taxon>Elsinoaceae</taxon>
        <taxon>Elsinoe</taxon>
    </lineage>
</organism>
<dbReference type="EMBL" id="JAESVG020000007">
    <property type="protein sequence ID" value="KAG8626186.1"/>
    <property type="molecule type" value="Genomic_DNA"/>
</dbReference>
<evidence type="ECO:0000256" key="1">
    <source>
        <dbReference type="ARBA" id="ARBA00022723"/>
    </source>
</evidence>
<accession>A0A8K0KXX5</accession>
<sequence length="117" mass="12865">MPTYKFVPRDNIVPPATNATTAATAPTKFNTRAIGLVMVPVALALMLLLFAIAGGSDEVQRNDEVWGLGCCHVYHRACLDPWVDQGKRTCPLCHRNLEEDSAGQGRRRRPAELLHLA</sequence>
<feature type="domain" description="RING-type" evidence="5">
    <location>
        <begin position="58"/>
        <end position="93"/>
    </location>
</feature>
<evidence type="ECO:0000256" key="2">
    <source>
        <dbReference type="ARBA" id="ARBA00022771"/>
    </source>
</evidence>
<keyword evidence="4" id="KW-0472">Membrane</keyword>
<keyword evidence="4" id="KW-0812">Transmembrane</keyword>
<dbReference type="GO" id="GO:0061630">
    <property type="term" value="F:ubiquitin protein ligase activity"/>
    <property type="evidence" value="ECO:0007669"/>
    <property type="project" value="TreeGrafter"/>
</dbReference>
<name>A0A8K0KXX5_9PEZI</name>
<evidence type="ECO:0000313" key="7">
    <source>
        <dbReference type="Proteomes" id="UP000809789"/>
    </source>
</evidence>
<dbReference type="Gene3D" id="3.30.40.10">
    <property type="entry name" value="Zinc/RING finger domain, C3HC4 (zinc finger)"/>
    <property type="match status" value="1"/>
</dbReference>
<evidence type="ECO:0000313" key="6">
    <source>
        <dbReference type="EMBL" id="KAG8626186.1"/>
    </source>
</evidence>
<dbReference type="SUPFAM" id="SSF57850">
    <property type="entry name" value="RING/U-box"/>
    <property type="match status" value="1"/>
</dbReference>
<evidence type="ECO:0000256" key="3">
    <source>
        <dbReference type="ARBA" id="ARBA00022833"/>
    </source>
</evidence>
<dbReference type="Pfam" id="PF13639">
    <property type="entry name" value="zf-RING_2"/>
    <property type="match status" value="1"/>
</dbReference>
<keyword evidence="1" id="KW-0479">Metal-binding</keyword>
<dbReference type="Proteomes" id="UP000809789">
    <property type="component" value="Unassembled WGS sequence"/>
</dbReference>
<keyword evidence="7" id="KW-1185">Reference proteome</keyword>
<evidence type="ECO:0000259" key="5">
    <source>
        <dbReference type="Pfam" id="PF13639"/>
    </source>
</evidence>
<dbReference type="GO" id="GO:0016567">
    <property type="term" value="P:protein ubiquitination"/>
    <property type="evidence" value="ECO:0007669"/>
    <property type="project" value="TreeGrafter"/>
</dbReference>
<comment type="caution">
    <text evidence="6">The sequence shown here is derived from an EMBL/GenBank/DDBJ whole genome shotgun (WGS) entry which is preliminary data.</text>
</comment>
<gene>
    <name evidence="6" type="ORF">KVT40_006587</name>
</gene>
<proteinExistence type="predicted"/>
<dbReference type="OrthoDB" id="8062037at2759"/>
<feature type="transmembrane region" description="Helical" evidence="4">
    <location>
        <begin position="33"/>
        <end position="53"/>
    </location>
</feature>
<keyword evidence="2" id="KW-0863">Zinc-finger</keyword>